<name>A0A918QZ94_9FLAO</name>
<protein>
    <submittedName>
        <fullName evidence="1">Uncharacterized protein</fullName>
    </submittedName>
</protein>
<gene>
    <name evidence="1" type="ORF">GCM10007028_12840</name>
</gene>
<accession>A0A918QZ94</accession>
<sequence>MANPIKTINNKNIKYLKAFIVNELWDNKTKYNHFKIFINKLLHLHSY</sequence>
<keyword evidence="2" id="KW-1185">Reference proteome</keyword>
<dbReference type="Proteomes" id="UP000636004">
    <property type="component" value="Unassembled WGS sequence"/>
</dbReference>
<evidence type="ECO:0000313" key="1">
    <source>
        <dbReference type="EMBL" id="GGZ77050.1"/>
    </source>
</evidence>
<dbReference type="AlphaFoldDB" id="A0A918QZ94"/>
<comment type="caution">
    <text evidence="1">The sequence shown here is derived from an EMBL/GenBank/DDBJ whole genome shotgun (WGS) entry which is preliminary data.</text>
</comment>
<dbReference type="EMBL" id="BMWZ01000003">
    <property type="protein sequence ID" value="GGZ77050.1"/>
    <property type="molecule type" value="Genomic_DNA"/>
</dbReference>
<reference evidence="1" key="2">
    <citation type="submission" date="2020-09" db="EMBL/GenBank/DDBJ databases">
        <authorList>
            <person name="Sun Q."/>
            <person name="Kim S."/>
        </authorList>
    </citation>
    <scope>NUCLEOTIDE SEQUENCE</scope>
    <source>
        <strain evidence="1">KCTC 12710</strain>
    </source>
</reference>
<organism evidence="1 2">
    <name type="scientific">Algibacter mikhailovii</name>
    <dbReference type="NCBI Taxonomy" id="425498"/>
    <lineage>
        <taxon>Bacteria</taxon>
        <taxon>Pseudomonadati</taxon>
        <taxon>Bacteroidota</taxon>
        <taxon>Flavobacteriia</taxon>
        <taxon>Flavobacteriales</taxon>
        <taxon>Flavobacteriaceae</taxon>
        <taxon>Algibacter</taxon>
    </lineage>
</organism>
<evidence type="ECO:0000313" key="2">
    <source>
        <dbReference type="Proteomes" id="UP000636004"/>
    </source>
</evidence>
<proteinExistence type="predicted"/>
<reference evidence="1" key="1">
    <citation type="journal article" date="2014" name="Int. J. Syst. Evol. Microbiol.">
        <title>Complete genome sequence of Corynebacterium casei LMG S-19264T (=DSM 44701T), isolated from a smear-ripened cheese.</title>
        <authorList>
            <consortium name="US DOE Joint Genome Institute (JGI-PGF)"/>
            <person name="Walter F."/>
            <person name="Albersmeier A."/>
            <person name="Kalinowski J."/>
            <person name="Ruckert C."/>
        </authorList>
    </citation>
    <scope>NUCLEOTIDE SEQUENCE</scope>
    <source>
        <strain evidence="1">KCTC 12710</strain>
    </source>
</reference>